<evidence type="ECO:0000313" key="1">
    <source>
        <dbReference type="EMBL" id="DAE14575.1"/>
    </source>
</evidence>
<dbReference type="EMBL" id="BK015587">
    <property type="protein sequence ID" value="DAE14575.1"/>
    <property type="molecule type" value="Genomic_DNA"/>
</dbReference>
<organism evidence="1">
    <name type="scientific">Siphoviridae sp. ctrzs15</name>
    <dbReference type="NCBI Taxonomy" id="2825691"/>
    <lineage>
        <taxon>Viruses</taxon>
        <taxon>Duplodnaviria</taxon>
        <taxon>Heunggongvirae</taxon>
        <taxon>Uroviricota</taxon>
        <taxon>Caudoviricetes</taxon>
    </lineage>
</organism>
<protein>
    <submittedName>
        <fullName evidence="1">Uncharacterized protein</fullName>
    </submittedName>
</protein>
<accession>A0A8S5Q5H7</accession>
<name>A0A8S5Q5H7_9CAUD</name>
<sequence length="173" mass="18040">MANYIAVPTKHVPDYLICHAVVPAGQTLHVGSVVALESIANARNYSVWTMTAPAANAKHVGIIVGAGIEELSDGRRPAGNVDWTTYTFKAGDVVTVVMLEKFMSFEISKDALGDNTNVAVGNFLVADGSYALATAAASAGNPATLKIVVNDTYFRNGGNAGGGFVPTLIVRVE</sequence>
<proteinExistence type="predicted"/>
<reference evidence="1" key="1">
    <citation type="journal article" date="2021" name="Proc. Natl. Acad. Sci. U.S.A.">
        <title>A Catalog of Tens of Thousands of Viruses from Human Metagenomes Reveals Hidden Associations with Chronic Diseases.</title>
        <authorList>
            <person name="Tisza M.J."/>
            <person name="Buck C.B."/>
        </authorList>
    </citation>
    <scope>NUCLEOTIDE SEQUENCE</scope>
    <source>
        <strain evidence="1">Ctrzs15</strain>
    </source>
</reference>